<evidence type="ECO:0000256" key="3">
    <source>
        <dbReference type="ARBA" id="ARBA00022771"/>
    </source>
</evidence>
<evidence type="ECO:0000256" key="1">
    <source>
        <dbReference type="ARBA" id="ARBA00004123"/>
    </source>
</evidence>
<reference evidence="13 14" key="1">
    <citation type="journal article" date="2020" name="bioRxiv">
        <title>Sequence and annotation of 42 cannabis genomes reveals extensive copy number variation in cannabinoid synthesis and pathogen resistance genes.</title>
        <authorList>
            <person name="Mckernan K.J."/>
            <person name="Helbert Y."/>
            <person name="Kane L.T."/>
            <person name="Ebling H."/>
            <person name="Zhang L."/>
            <person name="Liu B."/>
            <person name="Eaton Z."/>
            <person name="Mclaughlin S."/>
            <person name="Kingan S."/>
            <person name="Baybayan P."/>
            <person name="Concepcion G."/>
            <person name="Jordan M."/>
            <person name="Riva A."/>
            <person name="Barbazuk W."/>
            <person name="Harkins T."/>
        </authorList>
    </citation>
    <scope>NUCLEOTIDE SEQUENCE [LARGE SCALE GENOMIC DNA]</scope>
    <source>
        <strain evidence="13 14">cv. Jamaican Lion 4</strain>
        <strain evidence="11">Father</strain>
        <strain evidence="12">Mother</strain>
        <tissue evidence="12">Leaf</tissue>
    </source>
</reference>
<evidence type="ECO:0000313" key="12">
    <source>
        <dbReference type="EMBL" id="KAF4372988.1"/>
    </source>
</evidence>
<dbReference type="SUPFAM" id="SSF57667">
    <property type="entry name" value="beta-beta-alpha zinc fingers"/>
    <property type="match status" value="1"/>
</dbReference>
<evidence type="ECO:0000256" key="9">
    <source>
        <dbReference type="SAM" id="MobiDB-lite"/>
    </source>
</evidence>
<feature type="domain" description="C2H2-type" evidence="10">
    <location>
        <begin position="30"/>
        <end position="57"/>
    </location>
</feature>
<dbReference type="AlphaFoldDB" id="A0A7J6FQS7"/>
<keyword evidence="2" id="KW-0479">Metal-binding</keyword>
<evidence type="ECO:0000313" key="11">
    <source>
        <dbReference type="EMBL" id="KAF4356998.1"/>
    </source>
</evidence>
<comment type="caution">
    <text evidence="12">The sequence shown here is derived from an EMBL/GenBank/DDBJ whole genome shotgun (WGS) entry which is preliminary data.</text>
</comment>
<dbReference type="EMBL" id="JAATIQ010000416">
    <property type="protein sequence ID" value="KAF4356998.1"/>
    <property type="molecule type" value="Genomic_DNA"/>
</dbReference>
<dbReference type="Proteomes" id="UP000583929">
    <property type="component" value="Unassembled WGS sequence"/>
</dbReference>
<name>A0A7J6FQS7_CANSA</name>
<feature type="region of interest" description="Disordered" evidence="9">
    <location>
        <begin position="69"/>
        <end position="103"/>
    </location>
</feature>
<dbReference type="EMBL" id="JAATIP010000102">
    <property type="protein sequence ID" value="KAF4372988.1"/>
    <property type="molecule type" value="Genomic_DNA"/>
</dbReference>
<organism evidence="12 13">
    <name type="scientific">Cannabis sativa</name>
    <name type="common">Hemp</name>
    <name type="synonym">Marijuana</name>
    <dbReference type="NCBI Taxonomy" id="3483"/>
    <lineage>
        <taxon>Eukaryota</taxon>
        <taxon>Viridiplantae</taxon>
        <taxon>Streptophyta</taxon>
        <taxon>Embryophyta</taxon>
        <taxon>Tracheophyta</taxon>
        <taxon>Spermatophyta</taxon>
        <taxon>Magnoliopsida</taxon>
        <taxon>eudicotyledons</taxon>
        <taxon>Gunneridae</taxon>
        <taxon>Pentapetalae</taxon>
        <taxon>rosids</taxon>
        <taxon>fabids</taxon>
        <taxon>Rosales</taxon>
        <taxon>Cannabaceae</taxon>
        <taxon>Cannabis</taxon>
    </lineage>
</organism>
<evidence type="ECO:0000256" key="5">
    <source>
        <dbReference type="ARBA" id="ARBA00023015"/>
    </source>
</evidence>
<keyword evidence="4" id="KW-0862">Zinc</keyword>
<dbReference type="InterPro" id="IPR013087">
    <property type="entry name" value="Znf_C2H2_type"/>
</dbReference>
<dbReference type="PANTHER" id="PTHR45801">
    <property type="entry name" value="OS07G0101800 PROTEIN"/>
    <property type="match status" value="1"/>
</dbReference>
<evidence type="ECO:0000256" key="6">
    <source>
        <dbReference type="ARBA" id="ARBA00023163"/>
    </source>
</evidence>
<dbReference type="PROSITE" id="PS00028">
    <property type="entry name" value="ZINC_FINGER_C2H2_1"/>
    <property type="match status" value="1"/>
</dbReference>
<dbReference type="PANTHER" id="PTHR45801:SF111">
    <property type="entry name" value="C2H2 AND C2HC ZINC FINGERS SUPERFAMILY PROTEIN"/>
    <property type="match status" value="1"/>
</dbReference>
<accession>A0A7J6FQS7</accession>
<dbReference type="PROSITE" id="PS50157">
    <property type="entry name" value="ZINC_FINGER_C2H2_2"/>
    <property type="match status" value="1"/>
</dbReference>
<protein>
    <recommendedName>
        <fullName evidence="10">C2H2-type domain-containing protein</fullName>
    </recommendedName>
</protein>
<keyword evidence="7" id="KW-0539">Nucleus</keyword>
<evidence type="ECO:0000256" key="7">
    <source>
        <dbReference type="ARBA" id="ARBA00023242"/>
    </source>
</evidence>
<keyword evidence="5" id="KW-0805">Transcription regulation</keyword>
<dbReference type="OrthoDB" id="780709at2759"/>
<dbReference type="GO" id="GO:0008270">
    <property type="term" value="F:zinc ion binding"/>
    <property type="evidence" value="ECO:0007669"/>
    <property type="project" value="UniProtKB-KW"/>
</dbReference>
<evidence type="ECO:0000313" key="14">
    <source>
        <dbReference type="Proteomes" id="UP000583929"/>
    </source>
</evidence>
<dbReference type="Gene3D" id="3.30.160.60">
    <property type="entry name" value="Classic Zinc Finger"/>
    <property type="match status" value="1"/>
</dbReference>
<keyword evidence="6" id="KW-0804">Transcription</keyword>
<feature type="compositionally biased region" description="Polar residues" evidence="9">
    <location>
        <begin position="69"/>
        <end position="78"/>
    </location>
</feature>
<proteinExistence type="predicted"/>
<evidence type="ECO:0000256" key="8">
    <source>
        <dbReference type="PROSITE-ProRule" id="PRU00042"/>
    </source>
</evidence>
<evidence type="ECO:0000256" key="2">
    <source>
        <dbReference type="ARBA" id="ARBA00022723"/>
    </source>
</evidence>
<dbReference type="InterPro" id="IPR052426">
    <property type="entry name" value="Plant_dev_regulator"/>
</dbReference>
<evidence type="ECO:0000256" key="4">
    <source>
        <dbReference type="ARBA" id="ARBA00022833"/>
    </source>
</evidence>
<sequence>MDNNNNKFELMKWESEDQISGLSDLVTRSYSCSFCKRGFSNAQALGGHMNIHRRDRAIIRQRFSEENKVNNNYSSEYTNPDHHDQYGLSSSKTQKSDNHHRQHQNLGSIPVQLDLSLLAEQHSNKPRVDSQTMTGSDDDHVGSFVGEPSVTAAAAVVEERKTEELDLELRLGPERRHHDDRTTLSTREFF</sequence>
<dbReference type="InterPro" id="IPR036236">
    <property type="entry name" value="Znf_C2H2_sf"/>
</dbReference>
<evidence type="ECO:0000313" key="13">
    <source>
        <dbReference type="Proteomes" id="UP000525078"/>
    </source>
</evidence>
<keyword evidence="3 8" id="KW-0863">Zinc-finger</keyword>
<dbReference type="Proteomes" id="UP000525078">
    <property type="component" value="Unassembled WGS sequence"/>
</dbReference>
<evidence type="ECO:0000259" key="10">
    <source>
        <dbReference type="PROSITE" id="PS50157"/>
    </source>
</evidence>
<dbReference type="GO" id="GO:0005634">
    <property type="term" value="C:nucleus"/>
    <property type="evidence" value="ECO:0007669"/>
    <property type="project" value="UniProtKB-SubCell"/>
</dbReference>
<comment type="subcellular location">
    <subcellularLocation>
        <location evidence="1">Nucleus</location>
    </subcellularLocation>
</comment>
<keyword evidence="14" id="KW-1185">Reference proteome</keyword>
<gene>
    <name evidence="12" type="ORF">F8388_011015</name>
    <name evidence="11" type="ORF">G4B88_025135</name>
</gene>